<evidence type="ECO:0000313" key="10">
    <source>
        <dbReference type="Proteomes" id="UP000042958"/>
    </source>
</evidence>
<evidence type="ECO:0000256" key="5">
    <source>
        <dbReference type="ARBA" id="ARBA00038359"/>
    </source>
</evidence>
<reference evidence="10" key="1">
    <citation type="journal article" date="2015" name="Genome Announc.">
        <title>Draft genome sequence of the fungus Penicillium brasilianum MG11.</title>
        <authorList>
            <person name="Horn F."/>
            <person name="Linde J."/>
            <person name="Mattern D.J."/>
            <person name="Walther G."/>
            <person name="Guthke R."/>
            <person name="Brakhage A.A."/>
            <person name="Valiante V."/>
        </authorList>
    </citation>
    <scope>NUCLEOTIDE SEQUENCE [LARGE SCALE GENOMIC DNA]</scope>
    <source>
        <strain evidence="10">MG11</strain>
    </source>
</reference>
<organism evidence="9 10">
    <name type="scientific">Penicillium brasilianum</name>
    <dbReference type="NCBI Taxonomy" id="104259"/>
    <lineage>
        <taxon>Eukaryota</taxon>
        <taxon>Fungi</taxon>
        <taxon>Dikarya</taxon>
        <taxon>Ascomycota</taxon>
        <taxon>Pezizomycotina</taxon>
        <taxon>Eurotiomycetes</taxon>
        <taxon>Eurotiomycetidae</taxon>
        <taxon>Eurotiales</taxon>
        <taxon>Aspergillaceae</taxon>
        <taxon>Penicillium</taxon>
    </lineage>
</organism>
<feature type="transmembrane region" description="Helical" evidence="7">
    <location>
        <begin position="6"/>
        <end position="27"/>
    </location>
</feature>
<accession>A0A0F7TNJ4</accession>
<keyword evidence="4 7" id="KW-0472">Membrane</keyword>
<evidence type="ECO:0000256" key="7">
    <source>
        <dbReference type="SAM" id="Phobius"/>
    </source>
</evidence>
<evidence type="ECO:0000256" key="6">
    <source>
        <dbReference type="SAM" id="MobiDB-lite"/>
    </source>
</evidence>
<dbReference type="PANTHER" id="PTHR33048:SF155">
    <property type="entry name" value="INTEGRAL MEMBRANE PROTEIN"/>
    <property type="match status" value="1"/>
</dbReference>
<dbReference type="AlphaFoldDB" id="A0A0F7TNJ4"/>
<dbReference type="EMBL" id="CDHK01000006">
    <property type="protein sequence ID" value="CEJ58309.1"/>
    <property type="molecule type" value="Genomic_DNA"/>
</dbReference>
<dbReference type="STRING" id="104259.A0A0F7TNJ4"/>
<evidence type="ECO:0000256" key="4">
    <source>
        <dbReference type="ARBA" id="ARBA00023136"/>
    </source>
</evidence>
<feature type="transmembrane region" description="Helical" evidence="7">
    <location>
        <begin position="69"/>
        <end position="91"/>
    </location>
</feature>
<dbReference type="InterPro" id="IPR052337">
    <property type="entry name" value="SAT4-like"/>
</dbReference>
<comment type="similarity">
    <text evidence="5">Belongs to the SAT4 family.</text>
</comment>
<evidence type="ECO:0000259" key="8">
    <source>
        <dbReference type="Pfam" id="PF20684"/>
    </source>
</evidence>
<dbReference type="InterPro" id="IPR049326">
    <property type="entry name" value="Rhodopsin_dom_fungi"/>
</dbReference>
<dbReference type="Pfam" id="PF20684">
    <property type="entry name" value="Fung_rhodopsin"/>
    <property type="match status" value="1"/>
</dbReference>
<keyword evidence="2 7" id="KW-0812">Transmembrane</keyword>
<name>A0A0F7TNJ4_PENBI</name>
<protein>
    <recommendedName>
        <fullName evidence="8">Rhodopsin domain-containing protein</fullName>
    </recommendedName>
</protein>
<feature type="transmembrane region" description="Helical" evidence="7">
    <location>
        <begin position="39"/>
        <end position="63"/>
    </location>
</feature>
<gene>
    <name evidence="9" type="ORF">PMG11_06971</name>
</gene>
<dbReference type="GO" id="GO:0016020">
    <property type="term" value="C:membrane"/>
    <property type="evidence" value="ECO:0007669"/>
    <property type="project" value="UniProtKB-SubCell"/>
</dbReference>
<dbReference type="OrthoDB" id="5429740at2759"/>
<feature type="transmembrane region" description="Helical" evidence="7">
    <location>
        <begin position="98"/>
        <end position="119"/>
    </location>
</feature>
<evidence type="ECO:0000313" key="9">
    <source>
        <dbReference type="EMBL" id="CEJ58309.1"/>
    </source>
</evidence>
<comment type="subcellular location">
    <subcellularLocation>
        <location evidence="1">Membrane</location>
        <topology evidence="1">Multi-pass membrane protein</topology>
    </subcellularLocation>
</comment>
<evidence type="ECO:0000256" key="1">
    <source>
        <dbReference type="ARBA" id="ARBA00004141"/>
    </source>
</evidence>
<proteinExistence type="inferred from homology"/>
<sequence length="281" mass="30325">MRGQGLVVLFWGLGGLAAGVVALRVFAKAKIGHLRVDDIVMILAWSLAITASSLFTIAVHYGYGQDMQACVIGSTATARVAFIIYLLAILGSEKKHSIILSTLAALEVVVNAVSIILIFTSCKNVRTIWDKAINSECGPPHRQIRYGYFQSGLGLLGTAASLVKIVTLKEIASVNITGATASLICWGLVESYIVIITASLPCLRSLVISTIHDMATSFRSRFTSRNYRPRGNQMTSWWVNSVSRNQGPDSESSDHVLASHVPADKHQNSGVSGTSDIERHL</sequence>
<evidence type="ECO:0000256" key="3">
    <source>
        <dbReference type="ARBA" id="ARBA00022989"/>
    </source>
</evidence>
<dbReference type="PANTHER" id="PTHR33048">
    <property type="entry name" value="PTH11-LIKE INTEGRAL MEMBRANE PROTEIN (AFU_ORTHOLOGUE AFUA_5G11245)"/>
    <property type="match status" value="1"/>
</dbReference>
<keyword evidence="3 7" id="KW-1133">Transmembrane helix</keyword>
<evidence type="ECO:0000256" key="2">
    <source>
        <dbReference type="ARBA" id="ARBA00022692"/>
    </source>
</evidence>
<feature type="region of interest" description="Disordered" evidence="6">
    <location>
        <begin position="245"/>
        <end position="281"/>
    </location>
</feature>
<feature type="domain" description="Rhodopsin" evidence="8">
    <location>
        <begin position="23"/>
        <end position="138"/>
    </location>
</feature>
<dbReference type="Proteomes" id="UP000042958">
    <property type="component" value="Unassembled WGS sequence"/>
</dbReference>
<keyword evidence="10" id="KW-1185">Reference proteome</keyword>